<reference evidence="1" key="1">
    <citation type="submission" date="2024-01" db="EMBL/GenBank/DDBJ databases">
        <title>Bank of Algae and Cyanobacteria of the Azores (BACA) strain genomes.</title>
        <authorList>
            <person name="Luz R."/>
            <person name="Cordeiro R."/>
            <person name="Fonseca A."/>
            <person name="Goncalves V."/>
        </authorList>
    </citation>
    <scope>NUCLEOTIDE SEQUENCE</scope>
    <source>
        <strain evidence="1">BACA0141</strain>
    </source>
</reference>
<proteinExistence type="predicted"/>
<keyword evidence="2" id="KW-1185">Reference proteome</keyword>
<comment type="caution">
    <text evidence="1">The sequence shown here is derived from an EMBL/GenBank/DDBJ whole genome shotgun (WGS) entry which is preliminary data.</text>
</comment>
<organism evidence="1 2">
    <name type="scientific">Tumidithrix elongata BACA0141</name>
    <dbReference type="NCBI Taxonomy" id="2716417"/>
    <lineage>
        <taxon>Bacteria</taxon>
        <taxon>Bacillati</taxon>
        <taxon>Cyanobacteriota</taxon>
        <taxon>Cyanophyceae</taxon>
        <taxon>Pseudanabaenales</taxon>
        <taxon>Pseudanabaenaceae</taxon>
        <taxon>Tumidithrix</taxon>
        <taxon>Tumidithrix elongata</taxon>
    </lineage>
</organism>
<dbReference type="AlphaFoldDB" id="A0AAW9PRK6"/>
<dbReference type="Proteomes" id="UP001333818">
    <property type="component" value="Unassembled WGS sequence"/>
</dbReference>
<evidence type="ECO:0000313" key="2">
    <source>
        <dbReference type="Proteomes" id="UP001333818"/>
    </source>
</evidence>
<gene>
    <name evidence="1" type="ORF">V2H45_05915</name>
</gene>
<dbReference type="RefSeq" id="WP_330482704.1">
    <property type="nucleotide sequence ID" value="NZ_JAZBJZ010000015.1"/>
</dbReference>
<accession>A0AAW9PRK6</accession>
<protein>
    <submittedName>
        <fullName evidence="1">Uncharacterized protein</fullName>
    </submittedName>
</protein>
<sequence length="109" mass="11259">MALYPSSNFTGSLIPTPSTNPVVASATIGTSSSQILAANATRQSFSVYNNSNRTIALGFVTGVTLTANYFTLIPANALYEWSQEAIPTGAIFAIASGANAAVQISELNP</sequence>
<evidence type="ECO:0000313" key="1">
    <source>
        <dbReference type="EMBL" id="MEE3716277.1"/>
    </source>
</evidence>
<dbReference type="EMBL" id="JAZBJZ010000015">
    <property type="protein sequence ID" value="MEE3716277.1"/>
    <property type="molecule type" value="Genomic_DNA"/>
</dbReference>
<name>A0AAW9PRK6_9CYAN</name>